<protein>
    <submittedName>
        <fullName evidence="1">Uncharacterized protein</fullName>
    </submittedName>
</protein>
<name>A0ABQ8JGG1_DERPT</name>
<reference evidence="1 2" key="2">
    <citation type="journal article" date="2022" name="Mol. Biol. Evol.">
        <title>Comparative Genomics Reveals Insights into the Divergent Evolution of Astigmatic Mites and Household Pest Adaptations.</title>
        <authorList>
            <person name="Xiong Q."/>
            <person name="Wan A.T."/>
            <person name="Liu X."/>
            <person name="Fung C.S."/>
            <person name="Xiao X."/>
            <person name="Malainual N."/>
            <person name="Hou J."/>
            <person name="Wang L."/>
            <person name="Wang M."/>
            <person name="Yang K.Y."/>
            <person name="Cui Y."/>
            <person name="Leung E.L."/>
            <person name="Nong W."/>
            <person name="Shin S.K."/>
            <person name="Au S.W."/>
            <person name="Jeong K.Y."/>
            <person name="Chew F.T."/>
            <person name="Hui J.H."/>
            <person name="Leung T.F."/>
            <person name="Tungtrongchitr A."/>
            <person name="Zhong N."/>
            <person name="Liu Z."/>
            <person name="Tsui S.K."/>
        </authorList>
    </citation>
    <scope>NUCLEOTIDE SEQUENCE [LARGE SCALE GENOMIC DNA]</scope>
    <source>
        <strain evidence="1">Derp</strain>
    </source>
</reference>
<keyword evidence="2" id="KW-1185">Reference proteome</keyword>
<proteinExistence type="predicted"/>
<organism evidence="1 2">
    <name type="scientific">Dermatophagoides pteronyssinus</name>
    <name type="common">European house dust mite</name>
    <dbReference type="NCBI Taxonomy" id="6956"/>
    <lineage>
        <taxon>Eukaryota</taxon>
        <taxon>Metazoa</taxon>
        <taxon>Ecdysozoa</taxon>
        <taxon>Arthropoda</taxon>
        <taxon>Chelicerata</taxon>
        <taxon>Arachnida</taxon>
        <taxon>Acari</taxon>
        <taxon>Acariformes</taxon>
        <taxon>Sarcoptiformes</taxon>
        <taxon>Astigmata</taxon>
        <taxon>Psoroptidia</taxon>
        <taxon>Analgoidea</taxon>
        <taxon>Pyroglyphidae</taxon>
        <taxon>Dermatophagoidinae</taxon>
        <taxon>Dermatophagoides</taxon>
    </lineage>
</organism>
<sequence length="181" mass="20561">MNNNDDNFIIIINIIPIRFRIGQCRKCHILNWTFSTMVHENDPIILQCLRKPKYDITSFHTANGEHSHDLQREPVDGFFLITFDGEIGRSDGIGVDDAIGCGGGEDALSIDFPGCIVMAVLLFISLRLRFFSRPLCFLKLVLTCCPVEPSRPSIVVLMISIECFLSPLSNDKRFDFVDFRF</sequence>
<evidence type="ECO:0000313" key="1">
    <source>
        <dbReference type="EMBL" id="KAH9421702.1"/>
    </source>
</evidence>
<reference evidence="1 2" key="1">
    <citation type="journal article" date="2018" name="J. Allergy Clin. Immunol.">
        <title>High-quality assembly of Dermatophagoides pteronyssinus genome and transcriptome reveals a wide range of novel allergens.</title>
        <authorList>
            <person name="Liu X.Y."/>
            <person name="Yang K.Y."/>
            <person name="Wang M.Q."/>
            <person name="Kwok J.S."/>
            <person name="Zeng X."/>
            <person name="Yang Z."/>
            <person name="Xiao X.J."/>
            <person name="Lau C.P."/>
            <person name="Li Y."/>
            <person name="Huang Z.M."/>
            <person name="Ba J.G."/>
            <person name="Yim A.K."/>
            <person name="Ouyang C.Y."/>
            <person name="Ngai S.M."/>
            <person name="Chan T.F."/>
            <person name="Leung E.L."/>
            <person name="Liu L."/>
            <person name="Liu Z.G."/>
            <person name="Tsui S.K."/>
        </authorList>
    </citation>
    <scope>NUCLEOTIDE SEQUENCE [LARGE SCALE GENOMIC DNA]</scope>
    <source>
        <strain evidence="1">Derp</strain>
    </source>
</reference>
<accession>A0ABQ8JGG1</accession>
<comment type="caution">
    <text evidence="1">The sequence shown here is derived from an EMBL/GenBank/DDBJ whole genome shotgun (WGS) entry which is preliminary data.</text>
</comment>
<dbReference type="Proteomes" id="UP000887458">
    <property type="component" value="Unassembled WGS sequence"/>
</dbReference>
<evidence type="ECO:0000313" key="2">
    <source>
        <dbReference type="Proteomes" id="UP000887458"/>
    </source>
</evidence>
<dbReference type="EMBL" id="NJHN03000037">
    <property type="protein sequence ID" value="KAH9421702.1"/>
    <property type="molecule type" value="Genomic_DNA"/>
</dbReference>
<gene>
    <name evidence="1" type="ORF">DERP_001989</name>
</gene>